<organism evidence="3 4">
    <name type="scientific">Naasia aerilata</name>
    <dbReference type="NCBI Taxonomy" id="1162966"/>
    <lineage>
        <taxon>Bacteria</taxon>
        <taxon>Bacillati</taxon>
        <taxon>Actinomycetota</taxon>
        <taxon>Actinomycetes</taxon>
        <taxon>Micrococcales</taxon>
        <taxon>Microbacteriaceae</taxon>
        <taxon>Naasia</taxon>
    </lineage>
</organism>
<sequence length="87" mass="9679">MVRGVTRRAPTRLPPEDRRHHAHSSPGPRTFVSVQDAANRLAVSTKTIRRWIASGDLDARRVGPRLIRIDAASLDRLGRALSAPHTR</sequence>
<proteinExistence type="predicted"/>
<dbReference type="SUPFAM" id="SSF46955">
    <property type="entry name" value="Putative DNA-binding domain"/>
    <property type="match status" value="1"/>
</dbReference>
<dbReference type="NCBIfam" id="TIGR01764">
    <property type="entry name" value="excise"/>
    <property type="match status" value="1"/>
</dbReference>
<evidence type="ECO:0000313" key="4">
    <source>
        <dbReference type="Proteomes" id="UP001321498"/>
    </source>
</evidence>
<protein>
    <recommendedName>
        <fullName evidence="2">Helix-turn-helix domain-containing protein</fullName>
    </recommendedName>
</protein>
<dbReference type="Proteomes" id="UP001321498">
    <property type="component" value="Chromosome"/>
</dbReference>
<dbReference type="EMBL" id="AP027731">
    <property type="protein sequence ID" value="BDZ45490.1"/>
    <property type="molecule type" value="Genomic_DNA"/>
</dbReference>
<feature type="region of interest" description="Disordered" evidence="1">
    <location>
        <begin position="1"/>
        <end position="32"/>
    </location>
</feature>
<feature type="compositionally biased region" description="Basic residues" evidence="1">
    <location>
        <begin position="1"/>
        <end position="10"/>
    </location>
</feature>
<dbReference type="Pfam" id="PF12728">
    <property type="entry name" value="HTH_17"/>
    <property type="match status" value="1"/>
</dbReference>
<evidence type="ECO:0000259" key="2">
    <source>
        <dbReference type="Pfam" id="PF12728"/>
    </source>
</evidence>
<evidence type="ECO:0000256" key="1">
    <source>
        <dbReference type="SAM" id="MobiDB-lite"/>
    </source>
</evidence>
<dbReference type="InterPro" id="IPR041657">
    <property type="entry name" value="HTH_17"/>
</dbReference>
<reference evidence="4" key="1">
    <citation type="journal article" date="2019" name="Int. J. Syst. Evol. Microbiol.">
        <title>The Global Catalogue of Microorganisms (GCM) 10K type strain sequencing project: providing services to taxonomists for standard genome sequencing and annotation.</title>
        <authorList>
            <consortium name="The Broad Institute Genomics Platform"/>
            <consortium name="The Broad Institute Genome Sequencing Center for Infectious Disease"/>
            <person name="Wu L."/>
            <person name="Ma J."/>
        </authorList>
    </citation>
    <scope>NUCLEOTIDE SEQUENCE [LARGE SCALE GENOMIC DNA]</scope>
    <source>
        <strain evidence="4">NBRC 108725</strain>
    </source>
</reference>
<feature type="domain" description="Helix-turn-helix" evidence="2">
    <location>
        <begin position="32"/>
        <end position="76"/>
    </location>
</feature>
<keyword evidence="4" id="KW-1185">Reference proteome</keyword>
<dbReference type="Gene3D" id="1.10.1660.10">
    <property type="match status" value="1"/>
</dbReference>
<gene>
    <name evidence="3" type="ORF">GCM10025866_13990</name>
</gene>
<dbReference type="InterPro" id="IPR009061">
    <property type="entry name" value="DNA-bd_dom_put_sf"/>
</dbReference>
<dbReference type="InterPro" id="IPR010093">
    <property type="entry name" value="SinI_DNA-bd"/>
</dbReference>
<accession>A0ABN6XKK9</accession>
<name>A0ABN6XKK9_9MICO</name>
<evidence type="ECO:0000313" key="3">
    <source>
        <dbReference type="EMBL" id="BDZ45490.1"/>
    </source>
</evidence>